<protein>
    <submittedName>
        <fullName evidence="2">Uncharacterized protein</fullName>
    </submittedName>
</protein>
<dbReference type="EMBL" id="KQ461033">
    <property type="protein sequence ID" value="KPJ09961.1"/>
    <property type="molecule type" value="Genomic_DNA"/>
</dbReference>
<reference evidence="2 3" key="1">
    <citation type="journal article" date="2015" name="Nat. Commun.">
        <title>Outbred genome sequencing and CRISPR/Cas9 gene editing in butterflies.</title>
        <authorList>
            <person name="Li X."/>
            <person name="Fan D."/>
            <person name="Zhang W."/>
            <person name="Liu G."/>
            <person name="Zhang L."/>
            <person name="Zhao L."/>
            <person name="Fang X."/>
            <person name="Chen L."/>
            <person name="Dong Y."/>
            <person name="Chen Y."/>
            <person name="Ding Y."/>
            <person name="Zhao R."/>
            <person name="Feng M."/>
            <person name="Zhu Y."/>
            <person name="Feng Y."/>
            <person name="Jiang X."/>
            <person name="Zhu D."/>
            <person name="Xiang H."/>
            <person name="Feng X."/>
            <person name="Li S."/>
            <person name="Wang J."/>
            <person name="Zhang G."/>
            <person name="Kronforst M.R."/>
            <person name="Wang W."/>
        </authorList>
    </citation>
    <scope>NUCLEOTIDE SEQUENCE [LARGE SCALE GENOMIC DNA]</scope>
    <source>
        <strain evidence="2">Ya'a_city_454_Pm</strain>
        <tissue evidence="2">Whole body</tissue>
    </source>
</reference>
<keyword evidence="3" id="KW-1185">Reference proteome</keyword>
<name>A0A0N1PF79_PAPMA</name>
<sequence>MMQNRHQQDVETETGRGASRRQNQIATNRNGRNYVKSQTAQQASVGRLRYVTPPSVMCSRRYSRLQYTTTDRQTDRQTVPYSLNSVQSAARPHSCCLMSVSSLLSIEAVAFPLKVYVPEGRRCPTRGALPAPPDPAYRAGRAPGGRREGGKHRPK</sequence>
<feature type="compositionally biased region" description="Polar residues" evidence="1">
    <location>
        <begin position="20"/>
        <end position="44"/>
    </location>
</feature>
<feature type="region of interest" description="Disordered" evidence="1">
    <location>
        <begin position="122"/>
        <end position="155"/>
    </location>
</feature>
<proteinExistence type="predicted"/>
<accession>A0A0N1PF79</accession>
<dbReference type="InParanoid" id="A0A0N1PF79"/>
<evidence type="ECO:0000313" key="3">
    <source>
        <dbReference type="Proteomes" id="UP000053240"/>
    </source>
</evidence>
<dbReference type="Proteomes" id="UP000053240">
    <property type="component" value="Unassembled WGS sequence"/>
</dbReference>
<organism evidence="2 3">
    <name type="scientific">Papilio machaon</name>
    <name type="common">Old World swallowtail butterfly</name>
    <dbReference type="NCBI Taxonomy" id="76193"/>
    <lineage>
        <taxon>Eukaryota</taxon>
        <taxon>Metazoa</taxon>
        <taxon>Ecdysozoa</taxon>
        <taxon>Arthropoda</taxon>
        <taxon>Hexapoda</taxon>
        <taxon>Insecta</taxon>
        <taxon>Pterygota</taxon>
        <taxon>Neoptera</taxon>
        <taxon>Endopterygota</taxon>
        <taxon>Lepidoptera</taxon>
        <taxon>Glossata</taxon>
        <taxon>Ditrysia</taxon>
        <taxon>Papilionoidea</taxon>
        <taxon>Papilionidae</taxon>
        <taxon>Papilioninae</taxon>
        <taxon>Papilio</taxon>
    </lineage>
</organism>
<dbReference type="AlphaFoldDB" id="A0A0N1PF79"/>
<evidence type="ECO:0000256" key="1">
    <source>
        <dbReference type="SAM" id="MobiDB-lite"/>
    </source>
</evidence>
<gene>
    <name evidence="2" type="ORF">RR48_05824</name>
</gene>
<feature type="region of interest" description="Disordered" evidence="1">
    <location>
        <begin position="1"/>
        <end position="46"/>
    </location>
</feature>
<evidence type="ECO:0000313" key="2">
    <source>
        <dbReference type="EMBL" id="KPJ09961.1"/>
    </source>
</evidence>